<evidence type="ECO:0000259" key="6">
    <source>
        <dbReference type="Pfam" id="PF02463"/>
    </source>
</evidence>
<dbReference type="Pfam" id="PF02463">
    <property type="entry name" value="SMC_N"/>
    <property type="match status" value="1"/>
</dbReference>
<keyword evidence="3" id="KW-0547">Nucleotide-binding</keyword>
<dbReference type="GO" id="GO:0006260">
    <property type="term" value="P:DNA replication"/>
    <property type="evidence" value="ECO:0007669"/>
    <property type="project" value="UniProtKB-KW"/>
</dbReference>
<evidence type="ECO:0000256" key="3">
    <source>
        <dbReference type="ARBA" id="ARBA00022741"/>
    </source>
</evidence>
<organism evidence="7">
    <name type="scientific">bioreactor metagenome</name>
    <dbReference type="NCBI Taxonomy" id="1076179"/>
    <lineage>
        <taxon>unclassified sequences</taxon>
        <taxon>metagenomes</taxon>
        <taxon>ecological metagenomes</taxon>
    </lineage>
</organism>
<dbReference type="GO" id="GO:0003697">
    <property type="term" value="F:single-stranded DNA binding"/>
    <property type="evidence" value="ECO:0007669"/>
    <property type="project" value="InterPro"/>
</dbReference>
<dbReference type="Gene3D" id="3.40.50.300">
    <property type="entry name" value="P-loop containing nucleotide triphosphate hydrolases"/>
    <property type="match status" value="1"/>
</dbReference>
<evidence type="ECO:0000256" key="5">
    <source>
        <dbReference type="ARBA" id="ARBA00023125"/>
    </source>
</evidence>
<dbReference type="PANTHER" id="PTHR32182:SF0">
    <property type="entry name" value="DNA REPLICATION AND REPAIR PROTEIN RECF"/>
    <property type="match status" value="1"/>
</dbReference>
<dbReference type="InterPro" id="IPR042174">
    <property type="entry name" value="RecF_2"/>
</dbReference>
<proteinExistence type="inferred from homology"/>
<dbReference type="InterPro" id="IPR001238">
    <property type="entry name" value="DNA-binding_RecF"/>
</dbReference>
<dbReference type="AlphaFoldDB" id="A0A645AXX6"/>
<accession>A0A645AXX6</accession>
<dbReference type="InterPro" id="IPR003395">
    <property type="entry name" value="RecF/RecN/SMC_N"/>
</dbReference>
<dbReference type="PANTHER" id="PTHR32182">
    <property type="entry name" value="DNA REPLICATION AND REPAIR PROTEIN RECF"/>
    <property type="match status" value="1"/>
</dbReference>
<dbReference type="SUPFAM" id="SSF52540">
    <property type="entry name" value="P-loop containing nucleoside triphosphate hydrolases"/>
    <property type="match status" value="1"/>
</dbReference>
<evidence type="ECO:0000256" key="1">
    <source>
        <dbReference type="ARBA" id="ARBA00022490"/>
    </source>
</evidence>
<dbReference type="GO" id="GO:0000731">
    <property type="term" value="P:DNA synthesis involved in DNA repair"/>
    <property type="evidence" value="ECO:0007669"/>
    <property type="project" value="TreeGrafter"/>
</dbReference>
<dbReference type="NCBIfam" id="TIGR00611">
    <property type="entry name" value="recf"/>
    <property type="match status" value="1"/>
</dbReference>
<name>A0A645AXX6_9ZZZZ</name>
<evidence type="ECO:0000313" key="7">
    <source>
        <dbReference type="EMBL" id="MPM58017.1"/>
    </source>
</evidence>
<evidence type="ECO:0000256" key="4">
    <source>
        <dbReference type="ARBA" id="ARBA00022840"/>
    </source>
</evidence>
<dbReference type="HAMAP" id="MF_00365">
    <property type="entry name" value="RecF"/>
    <property type="match status" value="1"/>
</dbReference>
<sequence>MIGEFKLSNLRNYDRARFDFSGRKQLLVGPNGAGKSNLLEALAFLGVLRSFRTTRIGEMIRTGADGFAIGGAWQAGGGYVERLETRWQSDGRRQLFVNGNAVASGRDFIQYYHPVVFAPEDLELITGMPGARRRFFDMLCSQLDPGYLNVLHDYFHALKQRNAALRQRRAVPEVMEAYESLLAFAGADLTARRQVWLAEFNRELAALSETEGRIEVDYRPQCAGSAEDYLALFDRMRSREIERHSSLCGCHLDDFRVRRDEQPMRGFASNGQNRMAALLFKLASAALLARHCGERNLLILVDDVTGDLDRARRSAFWARIAGAEQMFFTFTARPEDEFFADAQITALGS</sequence>
<keyword evidence="5" id="KW-0238">DNA-binding</keyword>
<keyword evidence="4" id="KW-0067">ATP-binding</keyword>
<dbReference type="GO" id="GO:0006302">
    <property type="term" value="P:double-strand break repair"/>
    <property type="evidence" value="ECO:0007669"/>
    <property type="project" value="TreeGrafter"/>
</dbReference>
<feature type="domain" description="RecF/RecN/SMC N-terminal" evidence="6">
    <location>
        <begin position="2"/>
        <end position="325"/>
    </location>
</feature>
<dbReference type="EMBL" id="VSSQ01016558">
    <property type="protein sequence ID" value="MPM58017.1"/>
    <property type="molecule type" value="Genomic_DNA"/>
</dbReference>
<gene>
    <name evidence="7" type="primary">recF_47</name>
    <name evidence="7" type="ORF">SDC9_104846</name>
</gene>
<reference evidence="7" key="1">
    <citation type="submission" date="2019-08" db="EMBL/GenBank/DDBJ databases">
        <authorList>
            <person name="Kucharzyk K."/>
            <person name="Murdoch R.W."/>
            <person name="Higgins S."/>
            <person name="Loffler F."/>
        </authorList>
    </citation>
    <scope>NUCLEOTIDE SEQUENCE</scope>
</reference>
<evidence type="ECO:0000256" key="2">
    <source>
        <dbReference type="ARBA" id="ARBA00022705"/>
    </source>
</evidence>
<protein>
    <submittedName>
        <fullName evidence="7">DNA replication and repair protein RecF</fullName>
    </submittedName>
</protein>
<dbReference type="Gene3D" id="1.20.1050.90">
    <property type="entry name" value="RecF/RecN/SMC, N-terminal domain"/>
    <property type="match status" value="1"/>
</dbReference>
<dbReference type="InterPro" id="IPR027417">
    <property type="entry name" value="P-loop_NTPase"/>
</dbReference>
<comment type="caution">
    <text evidence="7">The sequence shown here is derived from an EMBL/GenBank/DDBJ whole genome shotgun (WGS) entry which is preliminary data.</text>
</comment>
<keyword evidence="1" id="KW-0963">Cytoplasm</keyword>
<keyword evidence="2" id="KW-0235">DNA replication</keyword>
<dbReference type="GO" id="GO:0005524">
    <property type="term" value="F:ATP binding"/>
    <property type="evidence" value="ECO:0007669"/>
    <property type="project" value="UniProtKB-KW"/>
</dbReference>